<dbReference type="NCBIfam" id="TIGR00792">
    <property type="entry name" value="gph"/>
    <property type="match status" value="1"/>
</dbReference>
<keyword evidence="3" id="KW-1185">Reference proteome</keyword>
<dbReference type="PANTHER" id="PTHR11328:SF24">
    <property type="entry name" value="MAJOR FACILITATOR SUPERFAMILY (MFS) PROFILE DOMAIN-CONTAINING PROTEIN"/>
    <property type="match status" value="1"/>
</dbReference>
<feature type="transmembrane region" description="Helical" evidence="1">
    <location>
        <begin position="30"/>
        <end position="54"/>
    </location>
</feature>
<evidence type="ECO:0000256" key="1">
    <source>
        <dbReference type="SAM" id="Phobius"/>
    </source>
</evidence>
<dbReference type="PANTHER" id="PTHR11328">
    <property type="entry name" value="MAJOR FACILITATOR SUPERFAMILY DOMAIN-CONTAINING PROTEIN"/>
    <property type="match status" value="1"/>
</dbReference>
<feature type="transmembrane region" description="Helical" evidence="1">
    <location>
        <begin position="98"/>
        <end position="120"/>
    </location>
</feature>
<evidence type="ECO:0000313" key="3">
    <source>
        <dbReference type="Proteomes" id="UP001595772"/>
    </source>
</evidence>
<reference evidence="3" key="1">
    <citation type="journal article" date="2019" name="Int. J. Syst. Evol. Microbiol.">
        <title>The Global Catalogue of Microorganisms (GCM) 10K type strain sequencing project: providing services to taxonomists for standard genome sequencing and annotation.</title>
        <authorList>
            <consortium name="The Broad Institute Genomics Platform"/>
            <consortium name="The Broad Institute Genome Sequencing Center for Infectious Disease"/>
            <person name="Wu L."/>
            <person name="Ma J."/>
        </authorList>
    </citation>
    <scope>NUCLEOTIDE SEQUENCE [LARGE SCALE GENOMIC DNA]</scope>
    <source>
        <strain evidence="3">IBRC-M 10703</strain>
    </source>
</reference>
<keyword evidence="1" id="KW-0472">Membrane</keyword>
<feature type="transmembrane region" description="Helical" evidence="1">
    <location>
        <begin position="317"/>
        <end position="336"/>
    </location>
</feature>
<proteinExistence type="predicted"/>
<dbReference type="SUPFAM" id="SSF103473">
    <property type="entry name" value="MFS general substrate transporter"/>
    <property type="match status" value="1"/>
</dbReference>
<dbReference type="CDD" id="cd17332">
    <property type="entry name" value="MFS_MelB_like"/>
    <property type="match status" value="1"/>
</dbReference>
<comment type="caution">
    <text evidence="2">The sequence shown here is derived from an EMBL/GenBank/DDBJ whole genome shotgun (WGS) entry which is preliminary data.</text>
</comment>
<keyword evidence="1" id="KW-1133">Transmembrane helix</keyword>
<dbReference type="EMBL" id="JBHSAO010000016">
    <property type="protein sequence ID" value="MFC4025542.1"/>
    <property type="molecule type" value="Genomic_DNA"/>
</dbReference>
<name>A0ABV8H3X7_9BACI</name>
<keyword evidence="1" id="KW-0812">Transmembrane</keyword>
<feature type="transmembrane region" description="Helical" evidence="1">
    <location>
        <begin position="283"/>
        <end position="305"/>
    </location>
</feature>
<evidence type="ECO:0000313" key="2">
    <source>
        <dbReference type="EMBL" id="MFC4025542.1"/>
    </source>
</evidence>
<dbReference type="RefSeq" id="WP_379498033.1">
    <property type="nucleotide sequence ID" value="NZ_JBHSAO010000016.1"/>
</dbReference>
<feature type="transmembrane region" description="Helical" evidence="1">
    <location>
        <begin position="169"/>
        <end position="189"/>
    </location>
</feature>
<dbReference type="InterPro" id="IPR001927">
    <property type="entry name" value="Na/Gal_symport"/>
</dbReference>
<feature type="transmembrane region" description="Helical" evidence="1">
    <location>
        <begin position="342"/>
        <end position="365"/>
    </location>
</feature>
<feature type="transmembrane region" description="Helical" evidence="1">
    <location>
        <begin position="60"/>
        <end position="86"/>
    </location>
</feature>
<sequence length="474" mass="52554">MMSQAQKEIEPDYENNTLGSVKPFGIRDKLGYLFGDFGSSLFFMLVTTYLMIYYTDILHVSAAMVGSLFLFVNIWNACVDVLWGRFLDSRRNRNKSKFIPWIFRMSFPLVIAGVLMFVKIPGMPDGFYVGWSVVMYILWGTLYSTVNIPYGSMASVITNDPVERTSLSTWRTMGSSIAMLIISVGGPLILFENNIASADRFLLTAVLFGFLSLALLQTCVRLSTERITVPKMEKKTGDLKRTASALMKNKSLLWLLLVSLISMTTMMMIGVVNIYLFKNYFGNTIALSVVGFIQTATVFIAMPMITPAVMRFGKKEIGSAGLLIASVAYLLLYILPDVSVTLFVMLTAVGMFGMNLFNIITWAFVTDVADYHEYITGMREDGTVYSIYSFSRKIGQALAGGLAGFAITAVGYDAANGTQSQNVLDGIYSLATLVPGVLFLVGFLVLAIFYPLNKKRTNQLAANLIKNRKENTSF</sequence>
<protein>
    <submittedName>
        <fullName evidence="2">MFS transporter</fullName>
    </submittedName>
</protein>
<feature type="transmembrane region" description="Helical" evidence="1">
    <location>
        <begin position="126"/>
        <end position="148"/>
    </location>
</feature>
<feature type="transmembrane region" description="Helical" evidence="1">
    <location>
        <begin position="397"/>
        <end position="415"/>
    </location>
</feature>
<organism evidence="2 3">
    <name type="scientific">Oceanobacillus longus</name>
    <dbReference type="NCBI Taxonomy" id="930120"/>
    <lineage>
        <taxon>Bacteria</taxon>
        <taxon>Bacillati</taxon>
        <taxon>Bacillota</taxon>
        <taxon>Bacilli</taxon>
        <taxon>Bacillales</taxon>
        <taxon>Bacillaceae</taxon>
        <taxon>Oceanobacillus</taxon>
    </lineage>
</organism>
<dbReference type="Pfam" id="PF13347">
    <property type="entry name" value="MFS_2"/>
    <property type="match status" value="1"/>
</dbReference>
<dbReference type="InterPro" id="IPR036259">
    <property type="entry name" value="MFS_trans_sf"/>
</dbReference>
<feature type="transmembrane region" description="Helical" evidence="1">
    <location>
        <begin position="427"/>
        <end position="450"/>
    </location>
</feature>
<gene>
    <name evidence="2" type="ORF">ACFOUV_17315</name>
</gene>
<dbReference type="InterPro" id="IPR039672">
    <property type="entry name" value="MFS_2"/>
</dbReference>
<feature type="transmembrane region" description="Helical" evidence="1">
    <location>
        <begin position="252"/>
        <end position="277"/>
    </location>
</feature>
<accession>A0ABV8H3X7</accession>
<dbReference type="Gene3D" id="1.20.1250.20">
    <property type="entry name" value="MFS general substrate transporter like domains"/>
    <property type="match status" value="2"/>
</dbReference>
<feature type="transmembrane region" description="Helical" evidence="1">
    <location>
        <begin position="201"/>
        <end position="222"/>
    </location>
</feature>
<dbReference type="Proteomes" id="UP001595772">
    <property type="component" value="Unassembled WGS sequence"/>
</dbReference>